<gene>
    <name evidence="2" type="ORF">POL68_18185</name>
</gene>
<accession>A0ABT5D9Q9</accession>
<name>A0ABT5D9Q9_9BACT</name>
<dbReference type="InterPro" id="IPR027417">
    <property type="entry name" value="P-loop_NTPase"/>
</dbReference>
<protein>
    <submittedName>
        <fullName evidence="2">AAA family ATPase</fullName>
    </submittedName>
</protein>
<dbReference type="RefSeq" id="WP_272139845.1">
    <property type="nucleotide sequence ID" value="NZ_JAQNDM010000002.1"/>
</dbReference>
<keyword evidence="3" id="KW-1185">Reference proteome</keyword>
<dbReference type="InterPro" id="IPR041664">
    <property type="entry name" value="AAA_16"/>
</dbReference>
<evidence type="ECO:0000313" key="2">
    <source>
        <dbReference type="EMBL" id="MDC0710412.1"/>
    </source>
</evidence>
<reference evidence="2 3" key="1">
    <citation type="submission" date="2022-11" db="EMBL/GenBank/DDBJ databases">
        <title>Minimal conservation of predation-associated metabolite biosynthetic gene clusters underscores biosynthetic potential of Myxococcota including descriptions for ten novel species: Archangium lansinium sp. nov., Myxococcus landrumus sp. nov., Nannocystis bai.</title>
        <authorList>
            <person name="Ahearne A."/>
            <person name="Stevens C."/>
            <person name="Dowd S."/>
        </authorList>
    </citation>
    <scope>NUCLEOTIDE SEQUENCE [LARGE SCALE GENOMIC DNA]</scope>
    <source>
        <strain evidence="2 3">NCWAL01</strain>
    </source>
</reference>
<proteinExistence type="predicted"/>
<dbReference type="EMBL" id="JAQNDM010000002">
    <property type="protein sequence ID" value="MDC0710412.1"/>
    <property type="molecule type" value="Genomic_DNA"/>
</dbReference>
<dbReference type="SUPFAM" id="SSF52540">
    <property type="entry name" value="P-loop containing nucleoside triphosphate hydrolases"/>
    <property type="match status" value="1"/>
</dbReference>
<sequence>MDADLRPLQRALKELGFTSPLRMEDARYVPRQDALGRQLLNRLRAPTAPTLLLGGPAGCGKSTELIHIQSELRQDFAVFLCPCDRDLDLYRLKEVTLYRYILWRVLSLCLSNLVPTLQLTKEIITEVHARIGTQEMRMERPYLFFSTEPVPEAGRDPDALSQTLHRLLSEIGRFRNVLLLLDGLEKVPASTFSEAVAPFARSPALRSCQTLLVLPYWSLHGWESPAQWQNVDVLEIPIVTSNTFVQDVTVRRTGDVLDPLALHRLGLFNGGVVRDGLQLAASAVRFALDEGVVRAGFAHADKAIDEMRVTYKRIFSDDLDRARRFLKHIIYHGELPADTEWRTRMLASGAVLPGPGGTFFVHPVLVEV</sequence>
<evidence type="ECO:0000313" key="3">
    <source>
        <dbReference type="Proteomes" id="UP001221838"/>
    </source>
</evidence>
<dbReference type="Proteomes" id="UP001221838">
    <property type="component" value="Unassembled WGS sequence"/>
</dbReference>
<organism evidence="2 3">
    <name type="scientific">Stigmatella ashevillensis</name>
    <dbReference type="NCBI Taxonomy" id="2995309"/>
    <lineage>
        <taxon>Bacteria</taxon>
        <taxon>Pseudomonadati</taxon>
        <taxon>Myxococcota</taxon>
        <taxon>Myxococcia</taxon>
        <taxon>Myxococcales</taxon>
        <taxon>Cystobacterineae</taxon>
        <taxon>Archangiaceae</taxon>
        <taxon>Stigmatella</taxon>
    </lineage>
</organism>
<feature type="domain" description="Orc1-like AAA ATPase" evidence="1">
    <location>
        <begin position="33"/>
        <end position="201"/>
    </location>
</feature>
<dbReference type="Pfam" id="PF13191">
    <property type="entry name" value="AAA_16"/>
    <property type="match status" value="1"/>
</dbReference>
<evidence type="ECO:0000259" key="1">
    <source>
        <dbReference type="Pfam" id="PF13191"/>
    </source>
</evidence>
<comment type="caution">
    <text evidence="2">The sequence shown here is derived from an EMBL/GenBank/DDBJ whole genome shotgun (WGS) entry which is preliminary data.</text>
</comment>